<organism evidence="3 4">
    <name type="scientific">Stylosanthes scabra</name>
    <dbReference type="NCBI Taxonomy" id="79078"/>
    <lineage>
        <taxon>Eukaryota</taxon>
        <taxon>Viridiplantae</taxon>
        <taxon>Streptophyta</taxon>
        <taxon>Embryophyta</taxon>
        <taxon>Tracheophyta</taxon>
        <taxon>Spermatophyta</taxon>
        <taxon>Magnoliopsida</taxon>
        <taxon>eudicotyledons</taxon>
        <taxon>Gunneridae</taxon>
        <taxon>Pentapetalae</taxon>
        <taxon>rosids</taxon>
        <taxon>fabids</taxon>
        <taxon>Fabales</taxon>
        <taxon>Fabaceae</taxon>
        <taxon>Papilionoideae</taxon>
        <taxon>50 kb inversion clade</taxon>
        <taxon>dalbergioids sensu lato</taxon>
        <taxon>Dalbergieae</taxon>
        <taxon>Pterocarpus clade</taxon>
        <taxon>Stylosanthes</taxon>
    </lineage>
</organism>
<feature type="compositionally biased region" description="Basic and acidic residues" evidence="1">
    <location>
        <begin position="114"/>
        <end position="124"/>
    </location>
</feature>
<evidence type="ECO:0000256" key="1">
    <source>
        <dbReference type="SAM" id="MobiDB-lite"/>
    </source>
</evidence>
<name>A0ABU6R3I4_9FABA</name>
<dbReference type="Pfam" id="PF26130">
    <property type="entry name" value="PB1-like"/>
    <property type="match status" value="1"/>
</dbReference>
<keyword evidence="4" id="KW-1185">Reference proteome</keyword>
<evidence type="ECO:0000259" key="2">
    <source>
        <dbReference type="Pfam" id="PF26130"/>
    </source>
</evidence>
<dbReference type="InterPro" id="IPR058594">
    <property type="entry name" value="PB1-like_dom_pln"/>
</dbReference>
<reference evidence="3 4" key="1">
    <citation type="journal article" date="2023" name="Plants (Basel)">
        <title>Bridging the Gap: Combining Genomics and Transcriptomics Approaches to Understand Stylosanthes scabra, an Orphan Legume from the Brazilian Caatinga.</title>
        <authorList>
            <person name="Ferreira-Neto J.R.C."/>
            <person name="da Silva M.D."/>
            <person name="Binneck E."/>
            <person name="de Melo N.F."/>
            <person name="da Silva R.H."/>
            <person name="de Melo A.L.T.M."/>
            <person name="Pandolfi V."/>
            <person name="Bustamante F.O."/>
            <person name="Brasileiro-Vidal A.C."/>
            <person name="Benko-Iseppon A.M."/>
        </authorList>
    </citation>
    <scope>NUCLEOTIDE SEQUENCE [LARGE SCALE GENOMIC DNA]</scope>
    <source>
        <tissue evidence="3">Leaves</tissue>
    </source>
</reference>
<evidence type="ECO:0000313" key="4">
    <source>
        <dbReference type="Proteomes" id="UP001341840"/>
    </source>
</evidence>
<comment type="caution">
    <text evidence="3">The sequence shown here is derived from an EMBL/GenBank/DDBJ whole genome shotgun (WGS) entry which is preliminary data.</text>
</comment>
<accession>A0ABU6R3I4</accession>
<protein>
    <recommendedName>
        <fullName evidence="2">PB1-like domain-containing protein</fullName>
    </recommendedName>
</protein>
<sequence length="177" mass="19841">MAAFVVPVIHHGGRFLRAANGELSYTDGIVKKYKEIDIDFLNKEDLLFEAGLHLLRGDMDVNNMCEFTLNHNLKEFYIYIEHVVSVLILPEVNGAVGADVVPSTNLSSSSSDDGGYKSAEDEPYKPPPPGFECNSREVDYQFVHSKKKKDKAVESKKKKFTGKRRKKHVLHDEGSGL</sequence>
<feature type="compositionally biased region" description="Basic residues" evidence="1">
    <location>
        <begin position="144"/>
        <end position="169"/>
    </location>
</feature>
<feature type="domain" description="PB1-like" evidence="2">
    <location>
        <begin position="3"/>
        <end position="45"/>
    </location>
</feature>
<feature type="region of interest" description="Disordered" evidence="1">
    <location>
        <begin position="103"/>
        <end position="177"/>
    </location>
</feature>
<dbReference type="EMBL" id="JASCZI010030215">
    <property type="protein sequence ID" value="MED6118565.1"/>
    <property type="molecule type" value="Genomic_DNA"/>
</dbReference>
<gene>
    <name evidence="3" type="ORF">PIB30_003780</name>
</gene>
<dbReference type="Proteomes" id="UP001341840">
    <property type="component" value="Unassembled WGS sequence"/>
</dbReference>
<proteinExistence type="predicted"/>
<evidence type="ECO:0000313" key="3">
    <source>
        <dbReference type="EMBL" id="MED6118565.1"/>
    </source>
</evidence>